<accession>A0A2P6C9A7</accession>
<dbReference type="OrthoDB" id="1116059at2"/>
<comment type="caution">
    <text evidence="1">The sequence shown here is derived from an EMBL/GenBank/DDBJ whole genome shotgun (WGS) entry which is preliminary data.</text>
</comment>
<dbReference type="InterPro" id="IPR027417">
    <property type="entry name" value="P-loop_NTPase"/>
</dbReference>
<organism evidence="1 2">
    <name type="scientific">Polaribacter butkevichii</name>
    <dbReference type="NCBI Taxonomy" id="218490"/>
    <lineage>
        <taxon>Bacteria</taxon>
        <taxon>Pseudomonadati</taxon>
        <taxon>Bacteroidota</taxon>
        <taxon>Flavobacteriia</taxon>
        <taxon>Flavobacteriales</taxon>
        <taxon>Flavobacteriaceae</taxon>
    </lineage>
</organism>
<keyword evidence="2" id="KW-1185">Reference proteome</keyword>
<evidence type="ECO:0000313" key="2">
    <source>
        <dbReference type="Proteomes" id="UP000247345"/>
    </source>
</evidence>
<evidence type="ECO:0000313" key="1">
    <source>
        <dbReference type="EMBL" id="PQJ69502.1"/>
    </source>
</evidence>
<proteinExistence type="predicted"/>
<gene>
    <name evidence="1" type="ORF">BTO14_15990</name>
</gene>
<evidence type="ECO:0008006" key="3">
    <source>
        <dbReference type="Google" id="ProtNLM"/>
    </source>
</evidence>
<dbReference type="Gene3D" id="3.40.50.300">
    <property type="entry name" value="P-loop containing nucleotide triphosphate hydrolases"/>
    <property type="match status" value="1"/>
</dbReference>
<dbReference type="EMBL" id="MSCK01000002">
    <property type="protein sequence ID" value="PQJ69502.1"/>
    <property type="molecule type" value="Genomic_DNA"/>
</dbReference>
<protein>
    <recommendedName>
        <fullName evidence="3">Serine kinase</fullName>
    </recommendedName>
</protein>
<dbReference type="Proteomes" id="UP000247345">
    <property type="component" value="Unassembled WGS sequence"/>
</dbReference>
<reference evidence="1 2" key="1">
    <citation type="submission" date="2016-12" db="EMBL/GenBank/DDBJ databases">
        <title>Trade-off between light-utilization and light-protection in marine flavobacteria.</title>
        <authorList>
            <person name="Kumagai Y."/>
            <person name="Yoshizawa S."/>
            <person name="Kogure K."/>
            <person name="Iwasaki W."/>
        </authorList>
    </citation>
    <scope>NUCLEOTIDE SEQUENCE [LARGE SCALE GENOMIC DNA]</scope>
    <source>
        <strain evidence="1 2">KCTC 12100</strain>
    </source>
</reference>
<dbReference type="SUPFAM" id="SSF53795">
    <property type="entry name" value="PEP carboxykinase-like"/>
    <property type="match status" value="1"/>
</dbReference>
<dbReference type="AlphaFoldDB" id="A0A2P6C9A7"/>
<name>A0A2P6C9A7_9FLAO</name>
<dbReference type="RefSeq" id="WP_105050427.1">
    <property type="nucleotide sequence ID" value="NZ_CP150661.1"/>
</dbReference>
<sequence length="379" mass="44376">MKKQSNFLYKTAEDKTIVWFENNNEYLILENTTADILKRLSEGKSVDEIAQALSKKLSVPADKTIDFILDLEEKFYKQKKDNRSEIIHDYRDLKTPESFGYIKYYKVNNVIFKVSYLSETELSFVHPKFAHLVIDDNIKFDYEFDVFINNRFIFLLVDKELIGSWNRNEIHYFQGKFSMQFIQKIHQKEENEWMGVFHASAVSNEKKSILFLGDSGNGKSTSLALLQANGYTCLADDFVPIDVDKQEVYSFPASISIKKSSLETLLPIYPELATTAEYNFKRLNKIVRYLKPNNTNYFNHLPCNDLVFIKYKKDAELVCEKISKIDAFQQLIPDSWISPKIENAQIFLDWFSSLNCYRLTYSKNDEMIKTVSKIFNDEL</sequence>